<evidence type="ECO:0000256" key="5">
    <source>
        <dbReference type="ARBA" id="ARBA00022692"/>
    </source>
</evidence>
<keyword evidence="13" id="KW-1185">Reference proteome</keyword>
<dbReference type="PANTHER" id="PTHR48043">
    <property type="entry name" value="EG:EG0003.4 PROTEIN-RELATED"/>
    <property type="match status" value="1"/>
</dbReference>
<protein>
    <recommendedName>
        <fullName evidence="14">UDP-glycosyltransferase</fullName>
    </recommendedName>
</protein>
<evidence type="ECO:0000256" key="6">
    <source>
        <dbReference type="ARBA" id="ARBA00022824"/>
    </source>
</evidence>
<keyword evidence="3" id="KW-0328">Glycosyltransferase</keyword>
<keyword evidence="4" id="KW-0808">Transferase</keyword>
<dbReference type="PANTHER" id="PTHR48043:SF159">
    <property type="entry name" value="EG:EG0003.4 PROTEIN-RELATED"/>
    <property type="match status" value="1"/>
</dbReference>
<keyword evidence="5 11" id="KW-0812">Transmembrane</keyword>
<feature type="transmembrane region" description="Helical" evidence="11">
    <location>
        <begin position="458"/>
        <end position="479"/>
    </location>
</feature>
<evidence type="ECO:0000256" key="2">
    <source>
        <dbReference type="ARBA" id="ARBA00009995"/>
    </source>
</evidence>
<dbReference type="GO" id="GO:0005783">
    <property type="term" value="C:endoplasmic reticulum"/>
    <property type="evidence" value="ECO:0007669"/>
    <property type="project" value="UniProtKB-SubCell"/>
</dbReference>
<keyword evidence="7 11" id="KW-1133">Transmembrane helix</keyword>
<organism evidence="12 13">
    <name type="scientific">Parthenolecanium corni</name>
    <dbReference type="NCBI Taxonomy" id="536013"/>
    <lineage>
        <taxon>Eukaryota</taxon>
        <taxon>Metazoa</taxon>
        <taxon>Ecdysozoa</taxon>
        <taxon>Arthropoda</taxon>
        <taxon>Hexapoda</taxon>
        <taxon>Insecta</taxon>
        <taxon>Pterygota</taxon>
        <taxon>Neoptera</taxon>
        <taxon>Paraneoptera</taxon>
        <taxon>Hemiptera</taxon>
        <taxon>Sternorrhyncha</taxon>
        <taxon>Coccoidea</taxon>
        <taxon>Coccidae</taxon>
        <taxon>Parthenolecanium</taxon>
    </lineage>
</organism>
<feature type="transmembrane region" description="Helical" evidence="11">
    <location>
        <begin position="1374"/>
        <end position="1394"/>
    </location>
</feature>
<dbReference type="SUPFAM" id="SSF53756">
    <property type="entry name" value="UDP-Glycosyltransferase/glycogen phosphorylase"/>
    <property type="match status" value="3"/>
</dbReference>
<evidence type="ECO:0000313" key="12">
    <source>
        <dbReference type="EMBL" id="KAK7574485.1"/>
    </source>
</evidence>
<comment type="subcellular location">
    <subcellularLocation>
        <location evidence="10">Endomembrane system</location>
        <topology evidence="10">Single-pass type I membrane protein</topology>
    </subcellularLocation>
    <subcellularLocation>
        <location evidence="1">Endoplasmic reticulum</location>
    </subcellularLocation>
</comment>
<accession>A0AAN9T6H1</accession>
<evidence type="ECO:0000256" key="3">
    <source>
        <dbReference type="ARBA" id="ARBA00022676"/>
    </source>
</evidence>
<evidence type="ECO:0000256" key="11">
    <source>
        <dbReference type="SAM" id="Phobius"/>
    </source>
</evidence>
<proteinExistence type="inferred from homology"/>
<name>A0AAN9T6H1_9HEMI</name>
<reference evidence="12 13" key="1">
    <citation type="submission" date="2024-03" db="EMBL/GenBank/DDBJ databases">
        <title>Adaptation during the transition from Ophiocordyceps entomopathogen to insect associate is accompanied by gene loss and intensified selection.</title>
        <authorList>
            <person name="Ward C.M."/>
            <person name="Onetto C.A."/>
            <person name="Borneman A.R."/>
        </authorList>
    </citation>
    <scope>NUCLEOTIDE SEQUENCE [LARGE SCALE GENOMIC DNA]</scope>
    <source>
        <strain evidence="12">AWRI1</strain>
        <tissue evidence="12">Single Adult Female</tissue>
    </source>
</reference>
<dbReference type="Gene3D" id="3.40.50.2000">
    <property type="entry name" value="Glycogen Phosphorylase B"/>
    <property type="match status" value="4"/>
</dbReference>
<dbReference type="Pfam" id="PF00201">
    <property type="entry name" value="UDPGT"/>
    <property type="match status" value="3"/>
</dbReference>
<dbReference type="InterPro" id="IPR050271">
    <property type="entry name" value="UDP-glycosyltransferase"/>
</dbReference>
<keyword evidence="9" id="KW-0325">Glycoprotein</keyword>
<comment type="caution">
    <text evidence="12">The sequence shown here is derived from an EMBL/GenBank/DDBJ whole genome shotgun (WGS) entry which is preliminary data.</text>
</comment>
<dbReference type="Proteomes" id="UP001367676">
    <property type="component" value="Unassembled WGS sequence"/>
</dbReference>
<dbReference type="EMBL" id="JBBCAQ010000037">
    <property type="protein sequence ID" value="KAK7574485.1"/>
    <property type="molecule type" value="Genomic_DNA"/>
</dbReference>
<keyword evidence="8 11" id="KW-0472">Membrane</keyword>
<keyword evidence="6" id="KW-0256">Endoplasmic reticulum</keyword>
<evidence type="ECO:0000256" key="8">
    <source>
        <dbReference type="ARBA" id="ARBA00023136"/>
    </source>
</evidence>
<dbReference type="FunFam" id="3.40.50.2000:FF:000021">
    <property type="entry name" value="UDP-glucuronosyltransferase"/>
    <property type="match status" value="1"/>
</dbReference>
<dbReference type="CDD" id="cd03784">
    <property type="entry name" value="GT1_Gtf-like"/>
    <property type="match status" value="3"/>
</dbReference>
<dbReference type="InterPro" id="IPR035595">
    <property type="entry name" value="UDP_glycos_trans_CS"/>
</dbReference>
<evidence type="ECO:0000256" key="4">
    <source>
        <dbReference type="ARBA" id="ARBA00022679"/>
    </source>
</evidence>
<evidence type="ECO:0000313" key="13">
    <source>
        <dbReference type="Proteomes" id="UP001367676"/>
    </source>
</evidence>
<dbReference type="InterPro" id="IPR002213">
    <property type="entry name" value="UDP_glucos_trans"/>
</dbReference>
<comment type="similarity">
    <text evidence="2">Belongs to the UDP-glycosyltransferase family.</text>
</comment>
<dbReference type="FunFam" id="3.40.50.2000:FF:000050">
    <property type="entry name" value="UDP-glucuronosyltransferase"/>
    <property type="match status" value="2"/>
</dbReference>
<dbReference type="GO" id="GO:0008194">
    <property type="term" value="F:UDP-glycosyltransferase activity"/>
    <property type="evidence" value="ECO:0007669"/>
    <property type="project" value="InterPro"/>
</dbReference>
<gene>
    <name evidence="12" type="ORF">V9T40_011676</name>
</gene>
<dbReference type="PROSITE" id="PS00375">
    <property type="entry name" value="UDPGT"/>
    <property type="match status" value="1"/>
</dbReference>
<evidence type="ECO:0000256" key="9">
    <source>
        <dbReference type="ARBA" id="ARBA00023180"/>
    </source>
</evidence>
<evidence type="ECO:0000256" key="7">
    <source>
        <dbReference type="ARBA" id="ARBA00022989"/>
    </source>
</evidence>
<sequence length="1431" mass="165406">MVKVTESANILVVAHLPHRSQFTSFQPLWENLIERGHNLTIIAGFELNKKFQSNYTLVDVKPLFGKLKMTFAELKKLNRIQILMYLNKLHQDYIEDVLKFSDIQALINSNNEYDLVMTELFYNDVVFAFGYKFNAPVIAMRTTLLHPTHNWIIGNPFTSSYIPSLLLSFTEKMSLPARIYNTAFEFLSVLLYEFIYLPRSQTQIEKYFNFDKENVPHIKDILRNISVTLVNSHYSFGYIKPHLPNVVDVAGIHLTPPTNLPENIQKFMDEAEHGVICLSLGTIVEPSTIESLGKIFIHVLESLPQRIIMKWDANLLPYIPKNFLVRDWIPQADILNHPKCQLFITHGGLHSLLESLNASVPLIGIPFFGDQQHNIAKVEYFEIGTTLNIENMDDVPNELRLKINEVLHDSKYKENIMKRSQLFRERLNKPMETALYWVDHVLKHKDTSHLKSASTQLAWYKLYSVDVLIIVLAIFWIAMKTMTENAKILVVMPLPARSHFSAFQPFFEELVKRGDNLTIIAGHQLNENVQSNYTLVDVKPLFSKLKIIFAELRKRPRILSPISCNNVYQDYIEEVLKYSRVQDIINSKDEYDLIIAEMFLIDAVFAFGNKFNAPVIAVAPTPTMNSLYNWMNGNPFPSSYIPNLFLPFTEKMSLSARVVNSVFNLITVLHYEFVSLPRSQTQIEKYFHFDKESTPHIKDILKNISLTLVNTHYSYGYVKPYLPNFVDVAGIHFTPPAPLSENIRKFMDEAEHGVIYLSLGSLIEPNKIEKVGRLFIHLMENIPQRVIMKWDVTVLGHIPENFLVQEWVPQADILNHPNCRLFISHGGGLSLLESLNASVPFIGIPFFGEHQYNVAVAEYYEIGTGLKLDDISIELLSKINEVLHNPKYKENIVKRSLLFRERLTEPLETAIYWIDHVLKYKDTAHLRSASAQLTCHFKSFQPLWEELVERGHNLTMIAGFKLNDKFQLNYTLVDVKSFFHKSTVKFVEMRKLSRIHNLMFLNNAAQNYLDKILESSEIQNVINSNTKYDLVFGELGFIDAVFAFGYKFNAPVIAVRPQTMSSYHNWILGNPFPSSYVPNSYLPFTEKMSLPARIVNTVFNFVAVLFYEFVSLPKSQTQIEKYFHFEQENVPHIKDIMKNISVTLVNSHYSFGYEKPELPNVMNVAGLHFTPPTIVSEDIQTFMDEAEHGFIYLSLGSLIEPNKIEDLGEIFIRTLETLPQRIVMKWDPKLLTHIPENFLVQEWFSQVDILNHPKCRLFITHGGLHSSLESLNASVPFIGIPFFTDQQYNMAIAEYHEIGVTVTIDTISKELPLKIKEVLHNPKYKENILKRSLLFRERSARPLETAMYWIDHVLKHKDTAHLKSGSAYLTWYELYSLDVLAILAVIIWIFVKTFKYLIRKIKQKLVPPKNKLFPATKSWQKEKVINSLKCD</sequence>
<evidence type="ECO:0000256" key="10">
    <source>
        <dbReference type="ARBA" id="ARBA00046288"/>
    </source>
</evidence>
<evidence type="ECO:0000256" key="1">
    <source>
        <dbReference type="ARBA" id="ARBA00004240"/>
    </source>
</evidence>
<evidence type="ECO:0008006" key="14">
    <source>
        <dbReference type="Google" id="ProtNLM"/>
    </source>
</evidence>